<feature type="compositionally biased region" description="Basic residues" evidence="1">
    <location>
        <begin position="186"/>
        <end position="196"/>
    </location>
</feature>
<evidence type="ECO:0000256" key="1">
    <source>
        <dbReference type="SAM" id="MobiDB-lite"/>
    </source>
</evidence>
<dbReference type="Pfam" id="PF20253">
    <property type="entry name" value="DUF6604"/>
    <property type="match status" value="1"/>
</dbReference>
<dbReference type="STRING" id="113226.A0A139HC05"/>
<reference evidence="3 4" key="1">
    <citation type="submission" date="2015-07" db="EMBL/GenBank/DDBJ databases">
        <title>Comparative genomics of the Sigatoka disease complex on banana suggests a link between parallel evolutionary changes in Pseudocercospora fijiensis and Pseudocercospora eumusae and increased virulence on the banana host.</title>
        <authorList>
            <person name="Chang T.-C."/>
            <person name="Salvucci A."/>
            <person name="Crous P.W."/>
            <person name="Stergiopoulos I."/>
        </authorList>
    </citation>
    <scope>NUCLEOTIDE SEQUENCE [LARGE SCALE GENOMIC DNA]</scope>
    <source>
        <strain evidence="3 4">CBS 116634</strain>
    </source>
</reference>
<protein>
    <recommendedName>
        <fullName evidence="2">DUF6604 domain-containing protein</fullName>
    </recommendedName>
</protein>
<sequence length="1139" mass="129039">MQVKMRYDLYIDSYRRYKRGTAKIAEWLANAGQLCGVDIQAGTKPSPGGRYLMPLSKFSELAEAVANCKEPEIEVTPELLHLLDEVISLRKDASVFYRDNSSSNELFERNNEGHLHTIEVLENVLSSLQTLKRAQALPQPTQPAIDRKERADHESNIFDALDLEDIAEPVVSQELVRSGRSQGSRNHARGKTKRRSKDVNRTIELGTSAEELCFTLYCFFKDLHDIQSYITQIWTDYKAGEVPLVSAAVTTDLAFDIVKRKEDEMLRAEWYDETDGHFKTLTEIFSTMQKSRASSAVPMYWTFEKPGSLLNHGYLGELLFSYVAGTTTNGSELPRNTNHADGSRAYQIADWCYIPAYIMLDCAESVSGRAARQGLPTTHSSSFSKTHSASVLQSVKRFGKDFEFLMQIALDMVMIRAAGMDGEVGSDMWTTAMFDLINPQKPDIKKRMGDRNNRQFHNTMPVWMTFATTVYLDICRLLGSAVGGAFQELQTEGKKICSSMKKMLQWCRQHPEPGWTRQHAEMVEHVEHLINHLVEEDIVTRANAILKVPGGPSNSPHFLIQNHPLWAGIAMVWAQLSLWEISIEMTNIYSVTEHAMYLYALARIHTEIAWPDMEYLIGLHGQEHLFYGGRPVTILECCKKFALSLGMSAQFNAKDRHNKRHVSARGFKLAVRQYRPHAIPSDLLNFRYEVIRMRAGAPEGPQTDLPALELLLEFQKRTTDARLVKSESQSVYVVPLLSRVQTAVAGDVKHLAYDLLAMHHRCWSFLQRLQNELHDDLALISRLTNDPLSQAELVATRSMIVTIFQMLESYSGKTALETPQSRLQSRILKRVESTVQDMIMEDGNVGLVTVDDHLASQKSKRRSSLGTIAFEEVDAVSDSDSDASSIDPGQFAMLSRLLDTHPNRTVTDEQAKWAFKRMKNTPLHKMPPDLRELFEDTKADGADLSGGLMAMLRNEMRKHSRLTSAQEEELMKTSTLEDYNRLSKKFFAEAEGEGRVTEVSEGKKKRNNKNKNKNRKVRQKEQKAQAATPANDEISDDDASSDDPTSISSDRSTAIHSRPEATSQRPILGKKHWLTTGPRNKEEWAQYKEARRRGKMVIDGEEFTMNSSTQTDFNLDQMSASQKEVLVDFLARLNMREIT</sequence>
<organism evidence="3 4">
    <name type="scientific">Pseudocercospora musae</name>
    <dbReference type="NCBI Taxonomy" id="113226"/>
    <lineage>
        <taxon>Eukaryota</taxon>
        <taxon>Fungi</taxon>
        <taxon>Dikarya</taxon>
        <taxon>Ascomycota</taxon>
        <taxon>Pezizomycotina</taxon>
        <taxon>Dothideomycetes</taxon>
        <taxon>Dothideomycetidae</taxon>
        <taxon>Mycosphaerellales</taxon>
        <taxon>Mycosphaerellaceae</taxon>
        <taxon>Pseudocercospora</taxon>
    </lineage>
</organism>
<dbReference type="EMBL" id="LFZO01000694">
    <property type="protein sequence ID" value="KXS99990.1"/>
    <property type="molecule type" value="Genomic_DNA"/>
</dbReference>
<feature type="compositionally biased region" description="Low complexity" evidence="1">
    <location>
        <begin position="1042"/>
        <end position="1052"/>
    </location>
</feature>
<accession>A0A139HC05</accession>
<feature type="domain" description="DUF6604" evidence="2">
    <location>
        <begin position="15"/>
        <end position="266"/>
    </location>
</feature>
<dbReference type="Proteomes" id="UP000073492">
    <property type="component" value="Unassembled WGS sequence"/>
</dbReference>
<dbReference type="OrthoDB" id="3650634at2759"/>
<dbReference type="PANTHER" id="PTHR38795">
    <property type="entry name" value="DUF6604 DOMAIN-CONTAINING PROTEIN"/>
    <property type="match status" value="1"/>
</dbReference>
<evidence type="ECO:0000259" key="2">
    <source>
        <dbReference type="Pfam" id="PF20253"/>
    </source>
</evidence>
<dbReference type="InterPro" id="IPR046539">
    <property type="entry name" value="DUF6604"/>
</dbReference>
<name>A0A139HC05_9PEZI</name>
<gene>
    <name evidence="3" type="ORF">AC579_3030</name>
</gene>
<comment type="caution">
    <text evidence="3">The sequence shown here is derived from an EMBL/GenBank/DDBJ whole genome shotgun (WGS) entry which is preliminary data.</text>
</comment>
<proteinExistence type="predicted"/>
<feature type="compositionally biased region" description="Basic residues" evidence="1">
    <location>
        <begin position="1003"/>
        <end position="1018"/>
    </location>
</feature>
<dbReference type="PANTHER" id="PTHR38795:SF1">
    <property type="entry name" value="DUF6604 DOMAIN-CONTAINING PROTEIN"/>
    <property type="match status" value="1"/>
</dbReference>
<feature type="region of interest" description="Disordered" evidence="1">
    <location>
        <begin position="991"/>
        <end position="1079"/>
    </location>
</feature>
<evidence type="ECO:0000313" key="3">
    <source>
        <dbReference type="EMBL" id="KXS99990.1"/>
    </source>
</evidence>
<feature type="compositionally biased region" description="Basic and acidic residues" evidence="1">
    <location>
        <begin position="991"/>
        <end position="1002"/>
    </location>
</feature>
<feature type="region of interest" description="Disordered" evidence="1">
    <location>
        <begin position="174"/>
        <end position="197"/>
    </location>
</feature>
<evidence type="ECO:0000313" key="4">
    <source>
        <dbReference type="Proteomes" id="UP000073492"/>
    </source>
</evidence>
<keyword evidence="4" id="KW-1185">Reference proteome</keyword>
<dbReference type="AlphaFoldDB" id="A0A139HC05"/>